<protein>
    <recommendedName>
        <fullName evidence="4">Glycosyltransferase RgtA/B/C/D-like domain-containing protein</fullName>
    </recommendedName>
</protein>
<feature type="transmembrane region" description="Helical" evidence="1">
    <location>
        <begin position="367"/>
        <end position="387"/>
    </location>
</feature>
<evidence type="ECO:0000313" key="3">
    <source>
        <dbReference type="Proteomes" id="UP000494115"/>
    </source>
</evidence>
<evidence type="ECO:0000256" key="1">
    <source>
        <dbReference type="SAM" id="Phobius"/>
    </source>
</evidence>
<feature type="transmembrane region" description="Helical" evidence="1">
    <location>
        <begin position="339"/>
        <end position="360"/>
    </location>
</feature>
<feature type="transmembrane region" description="Helical" evidence="1">
    <location>
        <begin position="104"/>
        <end position="124"/>
    </location>
</feature>
<dbReference type="AlphaFoldDB" id="A0A6S7CIF2"/>
<evidence type="ECO:0008006" key="4">
    <source>
        <dbReference type="Google" id="ProtNLM"/>
    </source>
</evidence>
<evidence type="ECO:0000313" key="2">
    <source>
        <dbReference type="EMBL" id="CAB3780843.1"/>
    </source>
</evidence>
<dbReference type="Proteomes" id="UP000494115">
    <property type="component" value="Unassembled WGS sequence"/>
</dbReference>
<dbReference type="EMBL" id="CADIKM010000003">
    <property type="protein sequence ID" value="CAB3780843.1"/>
    <property type="molecule type" value="Genomic_DNA"/>
</dbReference>
<keyword evidence="1" id="KW-0472">Membrane</keyword>
<feature type="transmembrane region" description="Helical" evidence="1">
    <location>
        <begin position="283"/>
        <end position="304"/>
    </location>
</feature>
<feature type="transmembrane region" description="Helical" evidence="1">
    <location>
        <begin position="201"/>
        <end position="220"/>
    </location>
</feature>
<reference evidence="2 3" key="1">
    <citation type="submission" date="2020-04" db="EMBL/GenBank/DDBJ databases">
        <authorList>
            <person name="De Canck E."/>
        </authorList>
    </citation>
    <scope>NUCLEOTIDE SEQUENCE [LARGE SCALE GENOMIC DNA]</scope>
    <source>
        <strain evidence="2 3">LMG 28138</strain>
    </source>
</reference>
<organism evidence="2 3">
    <name type="scientific">Pararobbsia alpina</name>
    <dbReference type="NCBI Taxonomy" id="621374"/>
    <lineage>
        <taxon>Bacteria</taxon>
        <taxon>Pseudomonadati</taxon>
        <taxon>Pseudomonadota</taxon>
        <taxon>Betaproteobacteria</taxon>
        <taxon>Burkholderiales</taxon>
        <taxon>Burkholderiaceae</taxon>
        <taxon>Pararobbsia</taxon>
    </lineage>
</organism>
<feature type="transmembrane region" description="Helical" evidence="1">
    <location>
        <begin position="154"/>
        <end position="171"/>
    </location>
</feature>
<keyword evidence="1" id="KW-0812">Transmembrane</keyword>
<gene>
    <name evidence="2" type="ORF">LMG28138_01128</name>
</gene>
<proteinExistence type="predicted"/>
<accession>A0A6S7CIF2</accession>
<feature type="transmembrane region" description="Helical" evidence="1">
    <location>
        <begin position="62"/>
        <end position="83"/>
    </location>
</feature>
<name>A0A6S7CIF2_9BURK</name>
<feature type="transmembrane region" description="Helical" evidence="1">
    <location>
        <begin position="316"/>
        <end position="333"/>
    </location>
</feature>
<sequence>MAFGFYSLYLGADSNYDLRNYHLYNPFAWLNNKLLIDFAPAGMQTYFNPMLDLLPYWMNRHLPSRVVGFFLGMLHGTSFVLLLEIARRSQPSHFFAHNGNRAPILIAAAGCLTANFLSGIGNSMGDDTTALFILSGVLVVVANWDLIGKATLKAYLMVLVSGVFVGLGAGLKLTNVPYAAALCLSLLCYPTRVLGRLRLSFLFGLGTVAGFAMSGGYWLFHMWEIFGNPLYPQYGAIFHNPYAQSIGKADLRWGAHGLLEIVFWPFILAANSHRVSELTVRQIIWPIVYILFCWWAVSALVARLKRTPRAHLEPRARFIIFFVGLGFLLWMGLFSIYRYIVPIEVLAPLVVVLLLNHLLTQTKVLRASFALLGVATALVITGGYQTWGHEGWADPLYHAQVPVLDHPERTTIITAGGEAGWGWLTTLFPPTVAFAQIESSFPATTAFNDRIRTMSKARGGPIYALIKGSYNFRIDNIANANRFVDAVGFAGTARGCGILAATIARFHLHARVAPASATSRTCQLELRADDVHDTVAENRALAIAAAAAYSREGFLLNAGTCVQFGAGIGKGREVYQLCRLSLSGA</sequence>
<keyword evidence="3" id="KW-1185">Reference proteome</keyword>
<keyword evidence="1" id="KW-1133">Transmembrane helix</keyword>
<feature type="transmembrane region" description="Helical" evidence="1">
    <location>
        <begin position="130"/>
        <end position="147"/>
    </location>
</feature>